<protein>
    <submittedName>
        <fullName evidence="1">Uncharacterized protein</fullName>
    </submittedName>
</protein>
<dbReference type="RefSeq" id="XP_013320927.1">
    <property type="nucleotide sequence ID" value="XM_013465473.1"/>
</dbReference>
<name>A0A0D2EX70_9EURO</name>
<dbReference type="HOGENOM" id="CLU_2306169_0_0_1"/>
<organism evidence="1 2">
    <name type="scientific">Exophiala xenobiotica</name>
    <dbReference type="NCBI Taxonomy" id="348802"/>
    <lineage>
        <taxon>Eukaryota</taxon>
        <taxon>Fungi</taxon>
        <taxon>Dikarya</taxon>
        <taxon>Ascomycota</taxon>
        <taxon>Pezizomycotina</taxon>
        <taxon>Eurotiomycetes</taxon>
        <taxon>Chaetothyriomycetidae</taxon>
        <taxon>Chaetothyriales</taxon>
        <taxon>Herpotrichiellaceae</taxon>
        <taxon>Exophiala</taxon>
    </lineage>
</organism>
<gene>
    <name evidence="1" type="ORF">PV05_00570</name>
</gene>
<proteinExistence type="predicted"/>
<evidence type="ECO:0000313" key="2">
    <source>
        <dbReference type="Proteomes" id="UP000054342"/>
    </source>
</evidence>
<sequence>MTIIAINLHKLRSGGTAYMYYISSLTECHPANGKVLSELNDLATIKQTTTSGIRHLEIKLGMQCRERNISNRRVHQTLGHYWDLSNEWFLGKPIPNASAS</sequence>
<dbReference type="GeneID" id="25322478"/>
<reference evidence="1 2" key="1">
    <citation type="submission" date="2015-01" db="EMBL/GenBank/DDBJ databases">
        <title>The Genome Sequence of Exophiala xenobiotica CBS118157.</title>
        <authorList>
            <consortium name="The Broad Institute Genomics Platform"/>
            <person name="Cuomo C."/>
            <person name="de Hoog S."/>
            <person name="Gorbushina A."/>
            <person name="Stielow B."/>
            <person name="Teixiera M."/>
            <person name="Abouelleil A."/>
            <person name="Chapman S.B."/>
            <person name="Priest M."/>
            <person name="Young S.K."/>
            <person name="Wortman J."/>
            <person name="Nusbaum C."/>
            <person name="Birren B."/>
        </authorList>
    </citation>
    <scope>NUCLEOTIDE SEQUENCE [LARGE SCALE GENOMIC DNA]</scope>
    <source>
        <strain evidence="1 2">CBS 118157</strain>
    </source>
</reference>
<dbReference type="AlphaFoldDB" id="A0A0D2EX70"/>
<accession>A0A0D2EX70</accession>
<dbReference type="EMBL" id="KN847317">
    <property type="protein sequence ID" value="KIW60343.1"/>
    <property type="molecule type" value="Genomic_DNA"/>
</dbReference>
<dbReference type="Proteomes" id="UP000054342">
    <property type="component" value="Unassembled WGS sequence"/>
</dbReference>
<evidence type="ECO:0000313" key="1">
    <source>
        <dbReference type="EMBL" id="KIW60343.1"/>
    </source>
</evidence>
<dbReference type="OrthoDB" id="10498529at2759"/>
<keyword evidence="2" id="KW-1185">Reference proteome</keyword>